<evidence type="ECO:0000313" key="2">
    <source>
        <dbReference type="EMBL" id="GBL99458.1"/>
    </source>
</evidence>
<evidence type="ECO:0000313" key="3">
    <source>
        <dbReference type="Proteomes" id="UP000499080"/>
    </source>
</evidence>
<dbReference type="AlphaFoldDB" id="A0A4Y2C549"/>
<organism evidence="2 3">
    <name type="scientific">Araneus ventricosus</name>
    <name type="common">Orbweaver spider</name>
    <name type="synonym">Epeira ventricosa</name>
    <dbReference type="NCBI Taxonomy" id="182803"/>
    <lineage>
        <taxon>Eukaryota</taxon>
        <taxon>Metazoa</taxon>
        <taxon>Ecdysozoa</taxon>
        <taxon>Arthropoda</taxon>
        <taxon>Chelicerata</taxon>
        <taxon>Arachnida</taxon>
        <taxon>Araneae</taxon>
        <taxon>Araneomorphae</taxon>
        <taxon>Entelegynae</taxon>
        <taxon>Araneoidea</taxon>
        <taxon>Araneidae</taxon>
        <taxon>Araneus</taxon>
    </lineage>
</organism>
<feature type="compositionally biased region" description="Basic and acidic residues" evidence="1">
    <location>
        <begin position="52"/>
        <end position="78"/>
    </location>
</feature>
<reference evidence="2 3" key="1">
    <citation type="journal article" date="2019" name="Sci. Rep.">
        <title>Orb-weaving spider Araneus ventricosus genome elucidates the spidroin gene catalogue.</title>
        <authorList>
            <person name="Kono N."/>
            <person name="Nakamura H."/>
            <person name="Ohtoshi R."/>
            <person name="Moran D.A.P."/>
            <person name="Shinohara A."/>
            <person name="Yoshida Y."/>
            <person name="Fujiwara M."/>
            <person name="Mori M."/>
            <person name="Tomita M."/>
            <person name="Arakawa K."/>
        </authorList>
    </citation>
    <scope>NUCLEOTIDE SEQUENCE [LARGE SCALE GENOMIC DNA]</scope>
</reference>
<protein>
    <submittedName>
        <fullName evidence="2">Uncharacterized protein</fullName>
    </submittedName>
</protein>
<gene>
    <name evidence="2" type="ORF">AVEN_68757_1</name>
</gene>
<name>A0A4Y2C549_ARAVE</name>
<proteinExistence type="predicted"/>
<sequence length="86" mass="10273">MILVPEDKAELVDYLSDLYSQMEQILRRKDLFENEKAIRYLQVLQKFVKIQHPEEEKTETNKNQETVTRENQESKNVSEEEEAITT</sequence>
<feature type="region of interest" description="Disordered" evidence="1">
    <location>
        <begin position="52"/>
        <end position="86"/>
    </location>
</feature>
<dbReference type="Proteomes" id="UP000499080">
    <property type="component" value="Unassembled WGS sequence"/>
</dbReference>
<dbReference type="EMBL" id="BGPR01000149">
    <property type="protein sequence ID" value="GBL99458.1"/>
    <property type="molecule type" value="Genomic_DNA"/>
</dbReference>
<evidence type="ECO:0000256" key="1">
    <source>
        <dbReference type="SAM" id="MobiDB-lite"/>
    </source>
</evidence>
<keyword evidence="3" id="KW-1185">Reference proteome</keyword>
<accession>A0A4Y2C549</accession>
<comment type="caution">
    <text evidence="2">The sequence shown here is derived from an EMBL/GenBank/DDBJ whole genome shotgun (WGS) entry which is preliminary data.</text>
</comment>